<feature type="region of interest" description="Disordered" evidence="1">
    <location>
        <begin position="19"/>
        <end position="40"/>
    </location>
</feature>
<keyword evidence="2" id="KW-1185">Reference proteome</keyword>
<dbReference type="WBParaSite" id="Hba_19299">
    <property type="protein sequence ID" value="Hba_19299"/>
    <property type="gene ID" value="Hba_19299"/>
</dbReference>
<proteinExistence type="predicted"/>
<evidence type="ECO:0000313" key="2">
    <source>
        <dbReference type="Proteomes" id="UP000095283"/>
    </source>
</evidence>
<dbReference type="Proteomes" id="UP000095283">
    <property type="component" value="Unplaced"/>
</dbReference>
<protein>
    <submittedName>
        <fullName evidence="3">Transposase</fullName>
    </submittedName>
</protein>
<accession>A0A1I7XNI3</accession>
<evidence type="ECO:0000256" key="1">
    <source>
        <dbReference type="SAM" id="MobiDB-lite"/>
    </source>
</evidence>
<sequence>MPTSQLILRHLSVVPHSGNTAKYPGGVKHYDKRASRRVTRVQEKLERNRAGVWMTLQPNRRSLSAHLALI</sequence>
<name>A0A1I7XNI3_HETBA</name>
<organism evidence="2 3">
    <name type="scientific">Heterorhabditis bacteriophora</name>
    <name type="common">Entomopathogenic nematode worm</name>
    <dbReference type="NCBI Taxonomy" id="37862"/>
    <lineage>
        <taxon>Eukaryota</taxon>
        <taxon>Metazoa</taxon>
        <taxon>Ecdysozoa</taxon>
        <taxon>Nematoda</taxon>
        <taxon>Chromadorea</taxon>
        <taxon>Rhabditida</taxon>
        <taxon>Rhabditina</taxon>
        <taxon>Rhabditomorpha</taxon>
        <taxon>Strongyloidea</taxon>
        <taxon>Heterorhabditidae</taxon>
        <taxon>Heterorhabditis</taxon>
    </lineage>
</organism>
<reference evidence="3" key="1">
    <citation type="submission" date="2016-11" db="UniProtKB">
        <authorList>
            <consortium name="WormBaseParasite"/>
        </authorList>
    </citation>
    <scope>IDENTIFICATION</scope>
</reference>
<dbReference type="AlphaFoldDB" id="A0A1I7XNI3"/>
<evidence type="ECO:0000313" key="3">
    <source>
        <dbReference type="WBParaSite" id="Hba_19299"/>
    </source>
</evidence>